<evidence type="ECO:0000313" key="1">
    <source>
        <dbReference type="EMBL" id="SDG95912.1"/>
    </source>
</evidence>
<protein>
    <recommendedName>
        <fullName evidence="3">DnaJ domain-containing protein</fullName>
    </recommendedName>
</protein>
<dbReference type="RefSeq" id="WP_091067623.1">
    <property type="nucleotide sequence ID" value="NZ_FNCF01000007.1"/>
</dbReference>
<dbReference type="OrthoDB" id="3831452at2"/>
<keyword evidence="2" id="KW-1185">Reference proteome</keyword>
<dbReference type="AlphaFoldDB" id="A0A1G7YH41"/>
<proteinExistence type="predicted"/>
<organism evidence="1 2">
    <name type="scientific">Klenkia brasiliensis</name>
    <dbReference type="NCBI Taxonomy" id="333142"/>
    <lineage>
        <taxon>Bacteria</taxon>
        <taxon>Bacillati</taxon>
        <taxon>Actinomycetota</taxon>
        <taxon>Actinomycetes</taxon>
        <taxon>Geodermatophilales</taxon>
        <taxon>Geodermatophilaceae</taxon>
        <taxon>Klenkia</taxon>
    </lineage>
</organism>
<gene>
    <name evidence="1" type="ORF">SAMN05660324_3961</name>
</gene>
<name>A0A1G7YH41_9ACTN</name>
<dbReference type="Proteomes" id="UP000198863">
    <property type="component" value="Unassembled WGS sequence"/>
</dbReference>
<evidence type="ECO:0000313" key="2">
    <source>
        <dbReference type="Proteomes" id="UP000198863"/>
    </source>
</evidence>
<sequence length="202" mass="22091">MSAFEWTVRPLPAWPHPSTERRRGPYTFRASWDDTLRDLAAEVALLGGDEVVLGVVCDPADLTLRGRLRANATPRHPGVVMEVATDGDVLVFASDVCERWTHNVRSISLGLEALRAVDRHGIGQARQQYRGFAKAIAGPAPRDAARVLRDLSGRDVVASSDPAVLRSAYRAALVRWHPDSPDGHRPTFDQLQSAAEALGLRS</sequence>
<accession>A0A1G7YH41</accession>
<reference evidence="2" key="1">
    <citation type="submission" date="2016-10" db="EMBL/GenBank/DDBJ databases">
        <authorList>
            <person name="Varghese N."/>
            <person name="Submissions S."/>
        </authorList>
    </citation>
    <scope>NUCLEOTIDE SEQUENCE [LARGE SCALE GENOMIC DNA]</scope>
    <source>
        <strain evidence="2">DSM 44526</strain>
    </source>
</reference>
<dbReference type="EMBL" id="FNCF01000007">
    <property type="protein sequence ID" value="SDG95912.1"/>
    <property type="molecule type" value="Genomic_DNA"/>
</dbReference>
<evidence type="ECO:0008006" key="3">
    <source>
        <dbReference type="Google" id="ProtNLM"/>
    </source>
</evidence>